<evidence type="ECO:0000313" key="5">
    <source>
        <dbReference type="EMBL" id="KAK7460965.1"/>
    </source>
</evidence>
<evidence type="ECO:0000259" key="3">
    <source>
        <dbReference type="PROSITE" id="PS50030"/>
    </source>
</evidence>
<feature type="coiled-coil region" evidence="1">
    <location>
        <begin position="455"/>
        <end position="486"/>
    </location>
</feature>
<evidence type="ECO:0000256" key="1">
    <source>
        <dbReference type="SAM" id="Coils"/>
    </source>
</evidence>
<dbReference type="PANTHER" id="PTHR39597:SF1">
    <property type="entry name" value="UBA DOMAIN-CONTAINING PROTEIN RUP1"/>
    <property type="match status" value="1"/>
</dbReference>
<keyword evidence="6" id="KW-1185">Reference proteome</keyword>
<gene>
    <name evidence="5" type="ORF">VKT23_008893</name>
</gene>
<dbReference type="InterPro" id="IPR015940">
    <property type="entry name" value="UBA"/>
</dbReference>
<dbReference type="EMBL" id="JBANRG010000014">
    <property type="protein sequence ID" value="KAK7460965.1"/>
    <property type="molecule type" value="Genomic_DNA"/>
</dbReference>
<accession>A0ABR1JI82</accession>
<evidence type="ECO:0008006" key="7">
    <source>
        <dbReference type="Google" id="ProtNLM"/>
    </source>
</evidence>
<dbReference type="Gene3D" id="3.90.70.10">
    <property type="entry name" value="Cysteine proteinases"/>
    <property type="match status" value="1"/>
</dbReference>
<feature type="region of interest" description="Disordered" evidence="2">
    <location>
        <begin position="100"/>
        <end position="136"/>
    </location>
</feature>
<feature type="domain" description="UBA" evidence="3">
    <location>
        <begin position="6"/>
        <end position="47"/>
    </location>
</feature>
<dbReference type="InterPro" id="IPR055335">
    <property type="entry name" value="Ucp6/RUP1"/>
</dbReference>
<dbReference type="InterPro" id="IPR038765">
    <property type="entry name" value="Papain-like_cys_pep_sf"/>
</dbReference>
<dbReference type="Pfam" id="PF00443">
    <property type="entry name" value="UCH"/>
    <property type="match status" value="1"/>
</dbReference>
<protein>
    <recommendedName>
        <fullName evidence="7">USP domain-containing protein</fullName>
    </recommendedName>
</protein>
<feature type="compositionally biased region" description="Gly residues" evidence="2">
    <location>
        <begin position="607"/>
        <end position="617"/>
    </location>
</feature>
<dbReference type="InterPro" id="IPR001394">
    <property type="entry name" value="Peptidase_C19_UCH"/>
</dbReference>
<dbReference type="InterPro" id="IPR003903">
    <property type="entry name" value="UIM_dom"/>
</dbReference>
<organism evidence="5 6">
    <name type="scientific">Marasmiellus scandens</name>
    <dbReference type="NCBI Taxonomy" id="2682957"/>
    <lineage>
        <taxon>Eukaryota</taxon>
        <taxon>Fungi</taxon>
        <taxon>Dikarya</taxon>
        <taxon>Basidiomycota</taxon>
        <taxon>Agaricomycotina</taxon>
        <taxon>Agaricomycetes</taxon>
        <taxon>Agaricomycetidae</taxon>
        <taxon>Agaricales</taxon>
        <taxon>Marasmiineae</taxon>
        <taxon>Omphalotaceae</taxon>
        <taxon>Marasmiellus</taxon>
    </lineage>
</organism>
<feature type="domain" description="USP" evidence="4">
    <location>
        <begin position="167"/>
        <end position="566"/>
    </location>
</feature>
<sequence length="667" mass="73289">MVQMTPEEQEQSLILASMGDIDEHTALRVLRKHNGNMQAAADAILSGDRGASPPPQKVTSVDPTANAIDLTGDDNDEEMKRALQLSMTMSDSVNAVAAASNTQTAQFKPSDRAPDPNWAMVPSNVATQSTSQEDENLKEAIKASLAEPDDDDTLPEKLVRDEDGRPVALRPDDPNLQYAALVLHALYHVPQVRQRISRMMLPGPELNLEEDSAEIFICKLVELFTNLDLIKLSTMIENDIFRTFAVRPAASTDLPAEISRAFVEPLARIIEECLRVQVPEDNPRPPLFTFTSGTMISNRNPPIHGQAHPGVVVAVDVGHNDSSPNELISRLAANLHHINGDVVKHDGIKQPSETVIFQLSTQASFSSSNLSMANEGFVYPKRIYMDRFLLQNFELTSRKNREQRDIANLIQELEAKKEEVTKSDNTDTLANLKTTINYYETVARDGNTPDRRETLDNVTQQLKAVLAALESTIERIDADVANLRNKISTLFDCPELQQNPYDLRAVLVHTGLSGRKHLYSYVQDPQGRWWKTVNYTVTQVSEDEVLGDTKGVALGAGPYMLIYSRSLTPEQLSEPCPWPDAYVQEVIKGNQGFLDALRTPGYDTPGTGSGTGTGTSGGDMDVETQSEARDAVPDLPPRPKDKGTGTGTSLAKKASEDASMADISSHH</sequence>
<dbReference type="SUPFAM" id="SSF54001">
    <property type="entry name" value="Cysteine proteinases"/>
    <property type="match status" value="1"/>
</dbReference>
<feature type="region of interest" description="Disordered" evidence="2">
    <location>
        <begin position="597"/>
        <end position="667"/>
    </location>
</feature>
<comment type="caution">
    <text evidence="5">The sequence shown here is derived from an EMBL/GenBank/DDBJ whole genome shotgun (WGS) entry which is preliminary data.</text>
</comment>
<dbReference type="PROSITE" id="PS50030">
    <property type="entry name" value="UBA"/>
    <property type="match status" value="1"/>
</dbReference>
<dbReference type="Pfam" id="PF02809">
    <property type="entry name" value="UIM"/>
    <property type="match status" value="2"/>
</dbReference>
<reference evidence="5 6" key="1">
    <citation type="submission" date="2024-01" db="EMBL/GenBank/DDBJ databases">
        <title>A draft genome for the cacao thread blight pathogen Marasmiellus scandens.</title>
        <authorList>
            <person name="Baruah I.K."/>
            <person name="Leung J."/>
            <person name="Bukari Y."/>
            <person name="Amoako-Attah I."/>
            <person name="Meinhardt L.W."/>
            <person name="Bailey B.A."/>
            <person name="Cohen S.P."/>
        </authorList>
    </citation>
    <scope>NUCLEOTIDE SEQUENCE [LARGE SCALE GENOMIC DNA]</scope>
    <source>
        <strain evidence="5 6">GH-19</strain>
    </source>
</reference>
<feature type="compositionally biased region" description="Basic and acidic residues" evidence="2">
    <location>
        <begin position="626"/>
        <end position="643"/>
    </location>
</feature>
<dbReference type="PANTHER" id="PTHR39597">
    <property type="entry name" value="UBA DOMAIN-CONTAINING PROTEIN RUP1"/>
    <property type="match status" value="1"/>
</dbReference>
<proteinExistence type="predicted"/>
<feature type="coiled-coil region" evidence="1">
    <location>
        <begin position="399"/>
        <end position="426"/>
    </location>
</feature>
<feature type="region of interest" description="Disordered" evidence="2">
    <location>
        <begin position="46"/>
        <end position="75"/>
    </location>
</feature>
<dbReference type="Gene3D" id="1.10.8.10">
    <property type="entry name" value="DNA helicase RuvA subunit, C-terminal domain"/>
    <property type="match status" value="1"/>
</dbReference>
<dbReference type="Proteomes" id="UP001498398">
    <property type="component" value="Unassembled WGS sequence"/>
</dbReference>
<dbReference type="CDD" id="cd14279">
    <property type="entry name" value="CUE"/>
    <property type="match status" value="1"/>
</dbReference>
<evidence type="ECO:0000259" key="4">
    <source>
        <dbReference type="PROSITE" id="PS50235"/>
    </source>
</evidence>
<name>A0ABR1JI82_9AGAR</name>
<dbReference type="PROSITE" id="PS50235">
    <property type="entry name" value="USP_3"/>
    <property type="match status" value="1"/>
</dbReference>
<dbReference type="Gene3D" id="6.10.140.100">
    <property type="match status" value="1"/>
</dbReference>
<evidence type="ECO:0000256" key="2">
    <source>
        <dbReference type="SAM" id="MobiDB-lite"/>
    </source>
</evidence>
<dbReference type="InterPro" id="IPR028889">
    <property type="entry name" value="USP"/>
</dbReference>
<keyword evidence="1" id="KW-0175">Coiled coil</keyword>
<evidence type="ECO:0000313" key="6">
    <source>
        <dbReference type="Proteomes" id="UP001498398"/>
    </source>
</evidence>